<protein>
    <recommendedName>
        <fullName evidence="3">KANL2-like probable zinc-finger domain-containing protein</fullName>
    </recommendedName>
</protein>
<dbReference type="Proteomes" id="UP001470230">
    <property type="component" value="Unassembled WGS sequence"/>
</dbReference>
<gene>
    <name evidence="4" type="ORF">M9Y10_045240</name>
</gene>
<evidence type="ECO:0000256" key="2">
    <source>
        <dbReference type="ARBA" id="ARBA00023242"/>
    </source>
</evidence>
<dbReference type="Pfam" id="PF13891">
    <property type="entry name" value="zf-C3HC3H_KANSL2"/>
    <property type="match status" value="1"/>
</dbReference>
<comment type="subcellular location">
    <subcellularLocation>
        <location evidence="1">Nucleus</location>
    </subcellularLocation>
</comment>
<accession>A0ABR2JVF2</accession>
<keyword evidence="5" id="KW-1185">Reference proteome</keyword>
<evidence type="ECO:0000313" key="4">
    <source>
        <dbReference type="EMBL" id="KAK8882598.1"/>
    </source>
</evidence>
<dbReference type="EMBL" id="JAPFFF010000009">
    <property type="protein sequence ID" value="KAK8882598.1"/>
    <property type="molecule type" value="Genomic_DNA"/>
</dbReference>
<sequence length="180" mass="21044">MKNKKNKDVFKKIKNSSALLDPPEKFEIAIENPVLHKTQNELSEGCFYEVPDMEADMPIIAAKLMRNRKHYLNELEKNAREETIRHLIEINKKQIKNSVEKSEVSQDILEIMKKRHKWKSSFYSYDNSLPRICKVETCSNVALGQSDFCFNHITKDPSNRLFIECPNCHRIHAINKPCIV</sequence>
<feature type="domain" description="KANL2-like probable zinc-finger" evidence="3">
    <location>
        <begin position="133"/>
        <end position="178"/>
    </location>
</feature>
<evidence type="ECO:0000259" key="3">
    <source>
        <dbReference type="Pfam" id="PF13891"/>
    </source>
</evidence>
<proteinExistence type="predicted"/>
<evidence type="ECO:0000313" key="5">
    <source>
        <dbReference type="Proteomes" id="UP001470230"/>
    </source>
</evidence>
<reference evidence="4 5" key="1">
    <citation type="submission" date="2024-04" db="EMBL/GenBank/DDBJ databases">
        <title>Tritrichomonas musculus Genome.</title>
        <authorList>
            <person name="Alves-Ferreira E."/>
            <person name="Grigg M."/>
            <person name="Lorenzi H."/>
            <person name="Galac M."/>
        </authorList>
    </citation>
    <scope>NUCLEOTIDE SEQUENCE [LARGE SCALE GENOMIC DNA]</scope>
    <source>
        <strain evidence="4 5">EAF2021</strain>
    </source>
</reference>
<keyword evidence="2" id="KW-0539">Nucleus</keyword>
<dbReference type="InterPro" id="IPR025927">
    <property type="entry name" value="Znf_KANL2-like"/>
</dbReference>
<organism evidence="4 5">
    <name type="scientific">Tritrichomonas musculus</name>
    <dbReference type="NCBI Taxonomy" id="1915356"/>
    <lineage>
        <taxon>Eukaryota</taxon>
        <taxon>Metamonada</taxon>
        <taxon>Parabasalia</taxon>
        <taxon>Tritrichomonadida</taxon>
        <taxon>Tritrichomonadidae</taxon>
        <taxon>Tritrichomonas</taxon>
    </lineage>
</organism>
<evidence type="ECO:0000256" key="1">
    <source>
        <dbReference type="ARBA" id="ARBA00004123"/>
    </source>
</evidence>
<comment type="caution">
    <text evidence="4">The sequence shown here is derived from an EMBL/GenBank/DDBJ whole genome shotgun (WGS) entry which is preliminary data.</text>
</comment>
<name>A0ABR2JVF2_9EUKA</name>